<evidence type="ECO:0000256" key="2">
    <source>
        <dbReference type="ARBA" id="ARBA00022723"/>
    </source>
</evidence>
<dbReference type="HOGENOM" id="CLU_026673_11_3_1"/>
<evidence type="ECO:0000256" key="4">
    <source>
        <dbReference type="ARBA" id="ARBA00023002"/>
    </source>
</evidence>
<keyword evidence="3 5" id="KW-0862">Zinc</keyword>
<dbReference type="InterPro" id="IPR002328">
    <property type="entry name" value="ADH_Zn_CS"/>
</dbReference>
<dbReference type="AlphaFoldDB" id="F0WX48"/>
<dbReference type="InterPro" id="IPR036291">
    <property type="entry name" value="NAD(P)-bd_dom_sf"/>
</dbReference>
<dbReference type="SUPFAM" id="SSF51735">
    <property type="entry name" value="NAD(P)-binding Rossmann-fold domains"/>
    <property type="match status" value="1"/>
</dbReference>
<dbReference type="PANTHER" id="PTHR42813:SF1">
    <property type="entry name" value="DEHYDROGENASE, PUTATIVE (AFU_ORTHOLOGUE AFUA_5G03930)-RELATED"/>
    <property type="match status" value="1"/>
</dbReference>
<evidence type="ECO:0000313" key="8">
    <source>
        <dbReference type="EMBL" id="CCA26038.1"/>
    </source>
</evidence>
<name>F0WX48_9STRA</name>
<dbReference type="GO" id="GO:0008270">
    <property type="term" value="F:zinc ion binding"/>
    <property type="evidence" value="ECO:0007669"/>
    <property type="project" value="InterPro"/>
</dbReference>
<dbReference type="Pfam" id="PF08240">
    <property type="entry name" value="ADH_N"/>
    <property type="match status" value="1"/>
</dbReference>
<gene>
    <name evidence="8" type="primary">AlNc14C342G10806</name>
    <name evidence="8" type="ORF">ALNC14_121820</name>
</gene>
<dbReference type="GO" id="GO:0016491">
    <property type="term" value="F:oxidoreductase activity"/>
    <property type="evidence" value="ECO:0007669"/>
    <property type="project" value="UniProtKB-KW"/>
</dbReference>
<reference evidence="8" key="2">
    <citation type="submission" date="2011-02" db="EMBL/GenBank/DDBJ databases">
        <authorList>
            <person name="MacLean D."/>
        </authorList>
    </citation>
    <scope>NUCLEOTIDE SEQUENCE</scope>
</reference>
<organism evidence="8">
    <name type="scientific">Albugo laibachii Nc14</name>
    <dbReference type="NCBI Taxonomy" id="890382"/>
    <lineage>
        <taxon>Eukaryota</taxon>
        <taxon>Sar</taxon>
        <taxon>Stramenopiles</taxon>
        <taxon>Oomycota</taxon>
        <taxon>Peronosporomycetes</taxon>
        <taxon>Albuginales</taxon>
        <taxon>Albuginaceae</taxon>
        <taxon>Albugo</taxon>
    </lineage>
</organism>
<dbReference type="InterPro" id="IPR020843">
    <property type="entry name" value="ER"/>
</dbReference>
<sequence length="433" mass="48061">MSKNGDSERKEVALGYQPVKQSMQAIVWKGPHKVVCEKRIKPHISKPEDVIVKVTYCSVCSGSDSHLYSGEIPTMEAGIILGHEACGIIQAVGDDVKKLNVGDHVVISFSIACGTCDFCKREEFTGCDKTNDSTQFKELYGGRPAGAIFGYSKLVGNIDGSQAEFVRVPYGDVNCYKIPPSVPEENALFVSDVLSTSLHATEMAQIGEGDSILIFGLGPIGLYCAAWARHKGASRIIGIDNVPERLTLAQKKFGVEAFDRQHFSSQELLKRLRGTVPLGGMDAVIDATGFRFSETWQHRIQRVTGRHSSTPEMLTECLQLVRKFGRVALIADYLGRVNHFPLGHVFQKNLTIRSGQCPVQKYFERVMEALEKGVIDPTLMVTHRIRLHQVPQAYERLFQKEQGYIKVLIEVSDPQDDSEEHHPAGLRPKQPIP</sequence>
<dbReference type="SUPFAM" id="SSF50129">
    <property type="entry name" value="GroES-like"/>
    <property type="match status" value="1"/>
</dbReference>
<evidence type="ECO:0000256" key="5">
    <source>
        <dbReference type="RuleBase" id="RU361277"/>
    </source>
</evidence>
<dbReference type="PROSITE" id="PS00059">
    <property type="entry name" value="ADH_ZINC"/>
    <property type="match status" value="1"/>
</dbReference>
<evidence type="ECO:0000256" key="3">
    <source>
        <dbReference type="ARBA" id="ARBA00022833"/>
    </source>
</evidence>
<feature type="region of interest" description="Disordered" evidence="6">
    <location>
        <begin position="413"/>
        <end position="433"/>
    </location>
</feature>
<feature type="domain" description="Enoyl reductase (ER)" evidence="7">
    <location>
        <begin position="21"/>
        <end position="409"/>
    </location>
</feature>
<dbReference type="InterPro" id="IPR011032">
    <property type="entry name" value="GroES-like_sf"/>
</dbReference>
<comment type="cofactor">
    <cofactor evidence="1 5">
        <name>Zn(2+)</name>
        <dbReference type="ChEBI" id="CHEBI:29105"/>
    </cofactor>
</comment>
<protein>
    <submittedName>
        <fullName evidence="8">S(Hydroxymethyl)glutathione dehydrogenase putative</fullName>
    </submittedName>
</protein>
<dbReference type="Gene3D" id="3.40.50.720">
    <property type="entry name" value="NAD(P)-binding Rossmann-like Domain"/>
    <property type="match status" value="1"/>
</dbReference>
<evidence type="ECO:0000256" key="1">
    <source>
        <dbReference type="ARBA" id="ARBA00001947"/>
    </source>
</evidence>
<dbReference type="SMART" id="SM00829">
    <property type="entry name" value="PKS_ER"/>
    <property type="match status" value="1"/>
</dbReference>
<dbReference type="PANTHER" id="PTHR42813">
    <property type="entry name" value="ZINC-TYPE ALCOHOL DEHYDROGENASE-LIKE"/>
    <property type="match status" value="1"/>
</dbReference>
<accession>F0WX48</accession>
<dbReference type="Gene3D" id="3.90.180.10">
    <property type="entry name" value="Medium-chain alcohol dehydrogenases, catalytic domain"/>
    <property type="match status" value="1"/>
</dbReference>
<evidence type="ECO:0000259" key="7">
    <source>
        <dbReference type="SMART" id="SM00829"/>
    </source>
</evidence>
<reference evidence="8" key="1">
    <citation type="journal article" date="2011" name="PLoS Biol.">
        <title>Gene gain and loss during evolution of obligate parasitism in the white rust pathogen of Arabidopsis thaliana.</title>
        <authorList>
            <person name="Kemen E."/>
            <person name="Gardiner A."/>
            <person name="Schultz-Larsen T."/>
            <person name="Kemen A.C."/>
            <person name="Balmuth A.L."/>
            <person name="Robert-Seilaniantz A."/>
            <person name="Bailey K."/>
            <person name="Holub E."/>
            <person name="Studholme D.J."/>
            <person name="Maclean D."/>
            <person name="Jones J.D."/>
        </authorList>
    </citation>
    <scope>NUCLEOTIDE SEQUENCE</scope>
</reference>
<evidence type="ECO:0000256" key="6">
    <source>
        <dbReference type="SAM" id="MobiDB-lite"/>
    </source>
</evidence>
<keyword evidence="4" id="KW-0560">Oxidoreductase</keyword>
<keyword evidence="2 5" id="KW-0479">Metal-binding</keyword>
<proteinExistence type="inferred from homology"/>
<dbReference type="InterPro" id="IPR013154">
    <property type="entry name" value="ADH-like_N"/>
</dbReference>
<dbReference type="Pfam" id="PF00107">
    <property type="entry name" value="ADH_zinc_N"/>
    <property type="match status" value="1"/>
</dbReference>
<dbReference type="InterPro" id="IPR013149">
    <property type="entry name" value="ADH-like_C"/>
</dbReference>
<dbReference type="EMBL" id="FR824387">
    <property type="protein sequence ID" value="CCA26038.1"/>
    <property type="molecule type" value="Genomic_DNA"/>
</dbReference>
<comment type="similarity">
    <text evidence="5">Belongs to the zinc-containing alcohol dehydrogenase family.</text>
</comment>